<dbReference type="PANTHER" id="PTHR12425">
    <property type="entry name" value="SYNEMBRYN"/>
    <property type="match status" value="1"/>
</dbReference>
<evidence type="ECO:0000256" key="4">
    <source>
        <dbReference type="SAM" id="MobiDB-lite"/>
    </source>
</evidence>
<sequence length="501" mass="56477">MSSSSQLTGSGMERIQYHLAAKLDEVTRLMGKLSSDLQDVNLLPHQRDADLEQLKVYGRDPTNADPIFTKEAGHTPRGIAPGIETLTRHAFNSPSQTTSRNALRCLANALLLRADTRQIFLDLGYEAKACNKLKNESWDDEFLVSRIIFLTTYDAKVDIEKLVDQHHLAENICSNIGRHAKQYVTKQKNVKELDPMEDMALIESLKLMFNLTHFCPQRSAAFSPALPHILLILCKRPISSTKPLDPPIAPLVNALINLDLERKDSVAALFPKATTNAIVDRFVEILEKSVKVYVDEELEQLVSPLLTLFRKIYELAPEETQKYMRKVILPSTTDRQQPLGRAESLSSRLLRLSTNPTTPQVRESVSGLLFDMSDKDATKFVQNVGYGFASGFLFQHNVPIPENALEAYSTSDSESSNTRASQDSRRTLDGKVNPITGQFLDKEEKVEEEPMTQEQKEREAERLFVLFERLKKTGIVDIQNPVEAAFQQGRFEELDDDADSE</sequence>
<evidence type="ECO:0000256" key="3">
    <source>
        <dbReference type="ARBA" id="ARBA00023186"/>
    </source>
</evidence>
<feature type="region of interest" description="Disordered" evidence="4">
    <location>
        <begin position="407"/>
        <end position="433"/>
    </location>
</feature>
<dbReference type="Pfam" id="PF10165">
    <property type="entry name" value="Ric8"/>
    <property type="match status" value="1"/>
</dbReference>
<comment type="similarity">
    <text evidence="1">Belongs to the synembryn family.</text>
</comment>
<dbReference type="RefSeq" id="XP_031004435.1">
    <property type="nucleotide sequence ID" value="XM_031149591.1"/>
</dbReference>
<name>A0A8H8TXL8_9HELO</name>
<evidence type="ECO:0000313" key="5">
    <source>
        <dbReference type="EMBL" id="TVY25647.1"/>
    </source>
</evidence>
<organism evidence="5 6">
    <name type="scientific">Lachnellula hyalina</name>
    <dbReference type="NCBI Taxonomy" id="1316788"/>
    <lineage>
        <taxon>Eukaryota</taxon>
        <taxon>Fungi</taxon>
        <taxon>Dikarya</taxon>
        <taxon>Ascomycota</taxon>
        <taxon>Pezizomycotina</taxon>
        <taxon>Leotiomycetes</taxon>
        <taxon>Helotiales</taxon>
        <taxon>Lachnaceae</taxon>
        <taxon>Lachnellula</taxon>
    </lineage>
</organism>
<comment type="caution">
    <text evidence="5">The sequence shown here is derived from an EMBL/GenBank/DDBJ whole genome shotgun (WGS) entry which is preliminary data.</text>
</comment>
<keyword evidence="2" id="KW-0344">Guanine-nucleotide releasing factor</keyword>
<dbReference type="GO" id="GO:0005737">
    <property type="term" value="C:cytoplasm"/>
    <property type="evidence" value="ECO:0007669"/>
    <property type="project" value="TreeGrafter"/>
</dbReference>
<dbReference type="InterPro" id="IPR019318">
    <property type="entry name" value="Gua_nucleotide_exch_fac_Ric8"/>
</dbReference>
<dbReference type="Proteomes" id="UP000431533">
    <property type="component" value="Unassembled WGS sequence"/>
</dbReference>
<protein>
    <submittedName>
        <fullName evidence="5">Synembryn-like protein</fullName>
    </submittedName>
</protein>
<dbReference type="OrthoDB" id="5585685at2759"/>
<dbReference type="AlphaFoldDB" id="A0A8H8TXL8"/>
<reference evidence="5 6" key="1">
    <citation type="submission" date="2018-05" db="EMBL/GenBank/DDBJ databases">
        <title>Genome sequencing and assembly of the regulated plant pathogen Lachnellula willkommii and related sister species for the development of diagnostic species identification markers.</title>
        <authorList>
            <person name="Giroux E."/>
            <person name="Bilodeau G."/>
        </authorList>
    </citation>
    <scope>NUCLEOTIDE SEQUENCE [LARGE SCALE GENOMIC DNA]</scope>
    <source>
        <strain evidence="5 6">CBS 185.66</strain>
    </source>
</reference>
<dbReference type="GeneID" id="41984832"/>
<accession>A0A8H8TXL8</accession>
<evidence type="ECO:0000313" key="6">
    <source>
        <dbReference type="Proteomes" id="UP000431533"/>
    </source>
</evidence>
<dbReference type="GO" id="GO:0007186">
    <property type="term" value="P:G protein-coupled receptor signaling pathway"/>
    <property type="evidence" value="ECO:0007669"/>
    <property type="project" value="TreeGrafter"/>
</dbReference>
<dbReference type="GO" id="GO:0005085">
    <property type="term" value="F:guanyl-nucleotide exchange factor activity"/>
    <property type="evidence" value="ECO:0007669"/>
    <property type="project" value="UniProtKB-KW"/>
</dbReference>
<dbReference type="PANTHER" id="PTHR12425:SF5">
    <property type="entry name" value="SYNEMBRYN"/>
    <property type="match status" value="1"/>
</dbReference>
<feature type="compositionally biased region" description="Polar residues" evidence="4">
    <location>
        <begin position="408"/>
        <end position="421"/>
    </location>
</feature>
<keyword evidence="6" id="KW-1185">Reference proteome</keyword>
<dbReference type="EMBL" id="QGMH01000089">
    <property type="protein sequence ID" value="TVY25647.1"/>
    <property type="molecule type" value="Genomic_DNA"/>
</dbReference>
<dbReference type="GO" id="GO:0001965">
    <property type="term" value="F:G-protein alpha-subunit binding"/>
    <property type="evidence" value="ECO:0007669"/>
    <property type="project" value="TreeGrafter"/>
</dbReference>
<keyword evidence="3" id="KW-0143">Chaperone</keyword>
<gene>
    <name evidence="5" type="ORF">LHYA1_G004634</name>
</gene>
<evidence type="ECO:0000256" key="1">
    <source>
        <dbReference type="ARBA" id="ARBA00009049"/>
    </source>
</evidence>
<evidence type="ECO:0000256" key="2">
    <source>
        <dbReference type="ARBA" id="ARBA00022658"/>
    </source>
</evidence>
<proteinExistence type="inferred from homology"/>